<dbReference type="EMBL" id="LJIJ01000146">
    <property type="protein sequence ID" value="ODN01598.1"/>
    <property type="molecule type" value="Genomic_DNA"/>
</dbReference>
<comment type="caution">
    <text evidence="1">The sequence shown here is derived from an EMBL/GenBank/DDBJ whole genome shotgun (WGS) entry which is preliminary data.</text>
</comment>
<organism evidence="1 2">
    <name type="scientific">Orchesella cincta</name>
    <name type="common">Springtail</name>
    <name type="synonym">Podura cincta</name>
    <dbReference type="NCBI Taxonomy" id="48709"/>
    <lineage>
        <taxon>Eukaryota</taxon>
        <taxon>Metazoa</taxon>
        <taxon>Ecdysozoa</taxon>
        <taxon>Arthropoda</taxon>
        <taxon>Hexapoda</taxon>
        <taxon>Collembola</taxon>
        <taxon>Entomobryomorpha</taxon>
        <taxon>Entomobryoidea</taxon>
        <taxon>Orchesellidae</taxon>
        <taxon>Orchesellinae</taxon>
        <taxon>Orchesella</taxon>
    </lineage>
</organism>
<proteinExistence type="predicted"/>
<dbReference type="AlphaFoldDB" id="A0A1D2N8L8"/>
<sequence length="98" mass="11212">MDSWQRQIIMKQLDKLVEETDCNDLLLAKLYPVFSKCDVDTLKARRSSMSGISASFMLYEMLVTRTNGYEILKKALEETKQTGVLALITSGETDFMYT</sequence>
<keyword evidence="2" id="KW-1185">Reference proteome</keyword>
<reference evidence="1 2" key="1">
    <citation type="journal article" date="2016" name="Genome Biol. Evol.">
        <title>Gene Family Evolution Reflects Adaptation to Soil Environmental Stressors in the Genome of the Collembolan Orchesella cincta.</title>
        <authorList>
            <person name="Faddeeva-Vakhrusheva A."/>
            <person name="Derks M.F."/>
            <person name="Anvar S.Y."/>
            <person name="Agamennone V."/>
            <person name="Suring W."/>
            <person name="Smit S."/>
            <person name="van Straalen N.M."/>
            <person name="Roelofs D."/>
        </authorList>
    </citation>
    <scope>NUCLEOTIDE SEQUENCE [LARGE SCALE GENOMIC DNA]</scope>
    <source>
        <tissue evidence="1">Mixed pool</tissue>
    </source>
</reference>
<dbReference type="InterPro" id="IPR011029">
    <property type="entry name" value="DEATH-like_dom_sf"/>
</dbReference>
<accession>A0A1D2N8L8</accession>
<protein>
    <submittedName>
        <fullName evidence="1">Uncharacterized protein</fullName>
    </submittedName>
</protein>
<name>A0A1D2N8L8_ORCCI</name>
<gene>
    <name evidence="1" type="ORF">Ocin01_05100</name>
</gene>
<dbReference type="Proteomes" id="UP000094527">
    <property type="component" value="Unassembled WGS sequence"/>
</dbReference>
<evidence type="ECO:0000313" key="1">
    <source>
        <dbReference type="EMBL" id="ODN01598.1"/>
    </source>
</evidence>
<evidence type="ECO:0000313" key="2">
    <source>
        <dbReference type="Proteomes" id="UP000094527"/>
    </source>
</evidence>
<dbReference type="Gene3D" id="1.10.533.10">
    <property type="entry name" value="Death Domain, Fas"/>
    <property type="match status" value="1"/>
</dbReference>